<name>A0A166AJQ6_9HYPH</name>
<sequence>MDEECQELLGLHDLSFKQAFVRFVCQASEVLEAINSVQAETPSFRPSPETIIRYWTYNKHPRWPVIAEPRKWAFDLTQEVKAKYTRVRGKVRILRKERKASSPEMQEYYLAVFGRYETLVSYLATGKLVAKGRERPIAEEKLIPSELWTYTHTRVGIESCTLGRTNTRKWVQVAEGLKIYHPSKLKDKACLPKQAGSGRPKKYLWDEAYDALVLRLGQEGFPENGAELVSMFLDGFQYMRGASVPDAEQARTWLKKKKTQLWRRVVDGDG</sequence>
<gene>
    <name evidence="1" type="ORF">PsAD2_00494</name>
</gene>
<evidence type="ECO:0000313" key="1">
    <source>
        <dbReference type="EMBL" id="KZL21205.1"/>
    </source>
</evidence>
<dbReference type="STRING" id="989403.SAMN05421798_105117"/>
<dbReference type="OrthoDB" id="9876323at2"/>
<keyword evidence="2" id="KW-1185">Reference proteome</keyword>
<comment type="caution">
    <text evidence="1">The sequence shown here is derived from an EMBL/GenBank/DDBJ whole genome shotgun (WGS) entry which is preliminary data.</text>
</comment>
<organism evidence="1 2">
    <name type="scientific">Pseudovibrio axinellae</name>
    <dbReference type="NCBI Taxonomy" id="989403"/>
    <lineage>
        <taxon>Bacteria</taxon>
        <taxon>Pseudomonadati</taxon>
        <taxon>Pseudomonadota</taxon>
        <taxon>Alphaproteobacteria</taxon>
        <taxon>Hyphomicrobiales</taxon>
        <taxon>Stappiaceae</taxon>
        <taxon>Pseudovibrio</taxon>
    </lineage>
</organism>
<protein>
    <submittedName>
        <fullName evidence="1">Uncharacterized protein</fullName>
    </submittedName>
</protein>
<accession>A0A166AJQ6</accession>
<proteinExistence type="predicted"/>
<dbReference type="RefSeq" id="WP_068001658.1">
    <property type="nucleotide sequence ID" value="NZ_FOFM01000005.1"/>
</dbReference>
<dbReference type="AlphaFoldDB" id="A0A166AJQ6"/>
<dbReference type="PATRIC" id="fig|989403.3.peg.521"/>
<reference evidence="1 2" key="1">
    <citation type="journal article" date="2016" name="Front. Microbiol.">
        <title>Comparative Genomic Analysis Reveals a Diverse Repertoire of Genes Involved in Prokaryote-Eukaryote Interactions within the Pseudovibrio Genus.</title>
        <authorList>
            <person name="Romano S."/>
            <person name="Fernandez-Guerra A."/>
            <person name="Reen F.J."/>
            <person name="Glockner F.O."/>
            <person name="Crowley S.P."/>
            <person name="O'Sullivan O."/>
            <person name="Cotter P.D."/>
            <person name="Adams C."/>
            <person name="Dobson A.D."/>
            <person name="O'Gara F."/>
        </authorList>
    </citation>
    <scope>NUCLEOTIDE SEQUENCE [LARGE SCALE GENOMIC DNA]</scope>
    <source>
        <strain evidence="1 2">Ad2</strain>
    </source>
</reference>
<dbReference type="EMBL" id="LMCB01000004">
    <property type="protein sequence ID" value="KZL21205.1"/>
    <property type="molecule type" value="Genomic_DNA"/>
</dbReference>
<evidence type="ECO:0000313" key="2">
    <source>
        <dbReference type="Proteomes" id="UP000076577"/>
    </source>
</evidence>
<dbReference type="Proteomes" id="UP000076577">
    <property type="component" value="Unassembled WGS sequence"/>
</dbReference>